<dbReference type="CDD" id="cd15488">
    <property type="entry name" value="Tm-1-like"/>
    <property type="match status" value="1"/>
</dbReference>
<evidence type="ECO:0000259" key="2">
    <source>
        <dbReference type="Pfam" id="PF23189"/>
    </source>
</evidence>
<dbReference type="GO" id="GO:0005524">
    <property type="term" value="F:ATP binding"/>
    <property type="evidence" value="ECO:0007669"/>
    <property type="project" value="UniProtKB-KW"/>
</dbReference>
<keyword evidence="3" id="KW-0547">Nucleotide-binding</keyword>
<proteinExistence type="predicted"/>
<dbReference type="RefSeq" id="WP_267991118.1">
    <property type="nucleotide sequence ID" value="NZ_JAPJZI010000001.1"/>
</dbReference>
<dbReference type="AlphaFoldDB" id="A0A9X3ZHJ1"/>
<evidence type="ECO:0000313" key="4">
    <source>
        <dbReference type="Proteomes" id="UP001151234"/>
    </source>
</evidence>
<dbReference type="EMBL" id="JAPJZI010000001">
    <property type="protein sequence ID" value="MDA5399697.1"/>
    <property type="molecule type" value="Genomic_DNA"/>
</dbReference>
<dbReference type="InterPro" id="IPR008322">
    <property type="entry name" value="UPF0261"/>
</dbReference>
<dbReference type="InterPro" id="IPR044122">
    <property type="entry name" value="UPF0261_N"/>
</dbReference>
<comment type="caution">
    <text evidence="3">The sequence shown here is derived from an EMBL/GenBank/DDBJ whole genome shotgun (WGS) entry which is preliminary data.</text>
</comment>
<evidence type="ECO:0000259" key="1">
    <source>
        <dbReference type="Pfam" id="PF06792"/>
    </source>
</evidence>
<dbReference type="Gene3D" id="3.40.50.12020">
    <property type="entry name" value="Uncharacterised protein family UPF0261, NN domain"/>
    <property type="match status" value="1"/>
</dbReference>
<reference evidence="3" key="1">
    <citation type="submission" date="2022-11" db="EMBL/GenBank/DDBJ databases">
        <title>Draft genome sequence of Hoeflea poritis E7-10 and Hoeflea prorocentri PM5-8, separated from scleractinian coral Porites lutea and marine dinoflagellate.</title>
        <authorList>
            <person name="Zhang G."/>
            <person name="Wei Q."/>
            <person name="Cai L."/>
        </authorList>
    </citation>
    <scope>NUCLEOTIDE SEQUENCE</scope>
    <source>
        <strain evidence="3">PM5-8</strain>
    </source>
</reference>
<dbReference type="PANTHER" id="PTHR31862:SF1">
    <property type="entry name" value="UPF0261 DOMAIN PROTEIN (AFU_ORTHOLOGUE AFUA_1G10120)"/>
    <property type="match status" value="1"/>
</dbReference>
<keyword evidence="4" id="KW-1185">Reference proteome</keyword>
<gene>
    <name evidence="3" type="ORF">OQ273_14035</name>
</gene>
<protein>
    <submittedName>
        <fullName evidence="3">Tm-1-like ATP-binding domain-containing protein</fullName>
    </submittedName>
</protein>
<sequence length="419" mass="43421">MPNVVMLGTLDTKGAESAFVRDRLLGGGVGVTVVDCGILGEPTIPADVSRNEVAEAAGSSIDDLAKADDRGTAVVAMAKGARRIVADLHGKGVIGGGISLGGTGGTSIAAEAFRSLPLGVPKLIVSTAASADTSAYVGETDLVLFPSVVDIAGVNCISARILSNAAAALAGMVLSEPPDIAAGRPLVAASMFGVTTPCVTEGRRLLDEAGYEVLTFHMTGSGGRTMEALAGEGMLAGLLDITTTELADELVGGVFSAGVGRLAASTPNATPRVVSPGGLDMVNFGPKESIPARFKNRNLYVHNASITLMRTNCEECGELGKRLARRVSSLEGPCTLLLPLLGISEIAVEGRVFHDADADEALFTAVREHLDRDRVKLVEMETYINDPRFAARAVAELQLLLDSTNKEQVHGENSTIRDS</sequence>
<dbReference type="Pfam" id="PF23189">
    <property type="entry name" value="UPF0261_C"/>
    <property type="match status" value="1"/>
</dbReference>
<dbReference type="Gene3D" id="3.40.50.12030">
    <property type="entry name" value="Uncharacterised protein family UPF0261, NC domain"/>
    <property type="match status" value="1"/>
</dbReference>
<accession>A0A9X3ZHJ1</accession>
<feature type="domain" description="UPF0261" evidence="2">
    <location>
        <begin position="184"/>
        <end position="398"/>
    </location>
</feature>
<feature type="domain" description="UPF0261" evidence="1">
    <location>
        <begin position="2"/>
        <end position="175"/>
    </location>
</feature>
<name>A0A9X3ZHJ1_9HYPH</name>
<dbReference type="InterPro" id="IPR051353">
    <property type="entry name" value="Tobamovirus_resist_UPF0261"/>
</dbReference>
<dbReference type="InterPro" id="IPR056778">
    <property type="entry name" value="UPF0261_C"/>
</dbReference>
<organism evidence="3 4">
    <name type="scientific">Hoeflea prorocentri</name>
    <dbReference type="NCBI Taxonomy" id="1922333"/>
    <lineage>
        <taxon>Bacteria</taxon>
        <taxon>Pseudomonadati</taxon>
        <taxon>Pseudomonadota</taxon>
        <taxon>Alphaproteobacteria</taxon>
        <taxon>Hyphomicrobiales</taxon>
        <taxon>Rhizobiaceae</taxon>
        <taxon>Hoeflea</taxon>
    </lineage>
</organism>
<dbReference type="PIRSF" id="PIRSF033271">
    <property type="entry name" value="UCP033271"/>
    <property type="match status" value="1"/>
</dbReference>
<dbReference type="Pfam" id="PF06792">
    <property type="entry name" value="UPF0261"/>
    <property type="match status" value="1"/>
</dbReference>
<dbReference type="NCBIfam" id="NF002674">
    <property type="entry name" value="PRK02399.1-2"/>
    <property type="match status" value="1"/>
</dbReference>
<keyword evidence="3" id="KW-0067">ATP-binding</keyword>
<dbReference type="Proteomes" id="UP001151234">
    <property type="component" value="Unassembled WGS sequence"/>
</dbReference>
<evidence type="ECO:0000313" key="3">
    <source>
        <dbReference type="EMBL" id="MDA5399697.1"/>
    </source>
</evidence>
<dbReference type="PANTHER" id="PTHR31862">
    <property type="entry name" value="UPF0261 DOMAIN PROTEIN (AFU_ORTHOLOGUE AFUA_1G10120)"/>
    <property type="match status" value="1"/>
</dbReference>